<name>A0A9Q4H8Y8_ACTPL</name>
<dbReference type="RefSeq" id="WP_267992350.1">
    <property type="nucleotide sequence ID" value="NZ_JAPQFC010001152.1"/>
</dbReference>
<feature type="non-terminal residue" evidence="2">
    <location>
        <position position="1"/>
    </location>
</feature>
<feature type="compositionally biased region" description="Pro residues" evidence="1">
    <location>
        <begin position="1"/>
        <end position="10"/>
    </location>
</feature>
<reference evidence="2" key="1">
    <citation type="journal article" date="2021" name="Vet Sci">
        <title>O-Serogroups and Pathovirotypes of Escherichia coli Isolated from Post-Weaning Piglets Showing Diarrhoea and/or Oedema in South Korea.</title>
        <authorList>
            <person name="Byun J.W."/>
            <person name="Moon B.Y."/>
            <person name="Do K.H."/>
            <person name="Lee K."/>
            <person name="Lee H.Y."/>
            <person name="Kim W.I."/>
            <person name="So B."/>
            <person name="Lee W.K."/>
        </authorList>
    </citation>
    <scope>NUCLEOTIDE SEQUENCE</scope>
    <source>
        <strain evidence="2">84/14</strain>
    </source>
</reference>
<organism evidence="2 3">
    <name type="scientific">Actinobacillus pleuropneumoniae</name>
    <name type="common">Haemophilus pleuropneumoniae</name>
    <dbReference type="NCBI Taxonomy" id="715"/>
    <lineage>
        <taxon>Bacteria</taxon>
        <taxon>Pseudomonadati</taxon>
        <taxon>Pseudomonadota</taxon>
        <taxon>Gammaproteobacteria</taxon>
        <taxon>Pasteurellales</taxon>
        <taxon>Pasteurellaceae</taxon>
        <taxon>Actinobacillus</taxon>
    </lineage>
</organism>
<accession>A0A9Q4H8Y8</accession>
<evidence type="ECO:0000313" key="3">
    <source>
        <dbReference type="Proteomes" id="UP001077788"/>
    </source>
</evidence>
<dbReference type="EMBL" id="JAPQFC010001152">
    <property type="protein sequence ID" value="MCY6525033.1"/>
    <property type="molecule type" value="Genomic_DNA"/>
</dbReference>
<comment type="caution">
    <text evidence="2">The sequence shown here is derived from an EMBL/GenBank/DDBJ whole genome shotgun (WGS) entry which is preliminary data.</text>
</comment>
<dbReference type="Proteomes" id="UP001077788">
    <property type="component" value="Unassembled WGS sequence"/>
</dbReference>
<reference evidence="2" key="2">
    <citation type="submission" date="2022-12" db="EMBL/GenBank/DDBJ databases">
        <authorList>
            <person name="Kardos G."/>
            <person name="Sarkozi R."/>
            <person name="Laczko L."/>
            <person name="Marton S."/>
            <person name="Makrai L."/>
            <person name="Banyai K."/>
            <person name="Fodor L."/>
        </authorList>
    </citation>
    <scope>NUCLEOTIDE SEQUENCE</scope>
    <source>
        <strain evidence="2">84/14</strain>
    </source>
</reference>
<dbReference type="AlphaFoldDB" id="A0A9Q4H8Y8"/>
<evidence type="ECO:0000313" key="2">
    <source>
        <dbReference type="EMBL" id="MCY6525033.1"/>
    </source>
</evidence>
<sequence length="98" mass="11840">PLPLAPPRQPQIPAQPNLNPNNRQASKDIVEKHHAQPMLWRFMRLTYDLGRFSQIANLLLRRMRKKNRKVNQNSLHLFLRDYLKPHNRPQKKLNFWEN</sequence>
<gene>
    <name evidence="2" type="ORF">OYG11_12590</name>
</gene>
<proteinExistence type="predicted"/>
<evidence type="ECO:0000256" key="1">
    <source>
        <dbReference type="SAM" id="MobiDB-lite"/>
    </source>
</evidence>
<feature type="region of interest" description="Disordered" evidence="1">
    <location>
        <begin position="1"/>
        <end position="29"/>
    </location>
</feature>
<protein>
    <submittedName>
        <fullName evidence="2">Uncharacterized protein</fullName>
    </submittedName>
</protein>